<dbReference type="SUPFAM" id="SSF48264">
    <property type="entry name" value="Cytochrome P450"/>
    <property type="match status" value="1"/>
</dbReference>
<dbReference type="GO" id="GO:0020037">
    <property type="term" value="F:heme binding"/>
    <property type="evidence" value="ECO:0007669"/>
    <property type="project" value="InterPro"/>
</dbReference>
<reference evidence="6 7" key="1">
    <citation type="submission" date="2019-03" db="EMBL/GenBank/DDBJ databases">
        <title>Jiella endophytica sp. nov., a novel endophytic bacterium isolated from root of Ficus microcarpa Linn. f.</title>
        <authorList>
            <person name="Tuo L."/>
        </authorList>
    </citation>
    <scope>NUCLEOTIDE SEQUENCE [LARGE SCALE GENOMIC DNA]</scope>
    <source>
        <strain evidence="6 7">CBS5Q-3</strain>
    </source>
</reference>
<evidence type="ECO:0000256" key="1">
    <source>
        <dbReference type="ARBA" id="ARBA00001971"/>
    </source>
</evidence>
<dbReference type="InterPro" id="IPR001128">
    <property type="entry name" value="Cyt_P450"/>
</dbReference>
<dbReference type="GO" id="GO:0005506">
    <property type="term" value="F:iron ion binding"/>
    <property type="evidence" value="ECO:0007669"/>
    <property type="project" value="InterPro"/>
</dbReference>
<comment type="similarity">
    <text evidence="2 4">Belongs to the cytochrome P450 family.</text>
</comment>
<dbReference type="GO" id="GO:0004497">
    <property type="term" value="F:monooxygenase activity"/>
    <property type="evidence" value="ECO:0007669"/>
    <property type="project" value="UniProtKB-KW"/>
</dbReference>
<keyword evidence="4" id="KW-0503">Monooxygenase</keyword>
<proteinExistence type="inferred from homology"/>
<comment type="cofactor">
    <cofactor evidence="1 3">
        <name>heme</name>
        <dbReference type="ChEBI" id="CHEBI:30413"/>
    </cofactor>
</comment>
<dbReference type="Gene3D" id="1.10.630.10">
    <property type="entry name" value="Cytochrome P450"/>
    <property type="match status" value="1"/>
</dbReference>
<dbReference type="Proteomes" id="UP000298179">
    <property type="component" value="Unassembled WGS sequence"/>
</dbReference>
<organism evidence="6 7">
    <name type="scientific">Jiella endophytica</name>
    <dbReference type="NCBI Taxonomy" id="2558362"/>
    <lineage>
        <taxon>Bacteria</taxon>
        <taxon>Pseudomonadati</taxon>
        <taxon>Pseudomonadota</taxon>
        <taxon>Alphaproteobacteria</taxon>
        <taxon>Hyphomicrobiales</taxon>
        <taxon>Aurantimonadaceae</taxon>
        <taxon>Jiella</taxon>
    </lineage>
</organism>
<feature type="binding site" description="axial binding residue" evidence="3">
    <location>
        <position position="356"/>
    </location>
    <ligand>
        <name>heme</name>
        <dbReference type="ChEBI" id="CHEBI:30413"/>
    </ligand>
    <ligandPart>
        <name>Fe</name>
        <dbReference type="ChEBI" id="CHEBI:18248"/>
    </ligandPart>
</feature>
<evidence type="ECO:0000256" key="4">
    <source>
        <dbReference type="RuleBase" id="RU000461"/>
    </source>
</evidence>
<keyword evidence="3 4" id="KW-0349">Heme</keyword>
<name>A0A4Y8RED5_9HYPH</name>
<gene>
    <name evidence="6" type="ORF">E3C22_18860</name>
</gene>
<evidence type="ECO:0000256" key="5">
    <source>
        <dbReference type="SAM" id="MobiDB-lite"/>
    </source>
</evidence>
<keyword evidence="4" id="KW-0560">Oxidoreductase</keyword>
<evidence type="ECO:0000256" key="2">
    <source>
        <dbReference type="ARBA" id="ARBA00010617"/>
    </source>
</evidence>
<evidence type="ECO:0000313" key="7">
    <source>
        <dbReference type="Proteomes" id="UP000298179"/>
    </source>
</evidence>
<dbReference type="PANTHER" id="PTHR46696">
    <property type="entry name" value="P450, PUTATIVE (EUROFUNG)-RELATED"/>
    <property type="match status" value="1"/>
</dbReference>
<dbReference type="PANTHER" id="PTHR46696:SF1">
    <property type="entry name" value="CYTOCHROME P450 YJIB-RELATED"/>
    <property type="match status" value="1"/>
</dbReference>
<dbReference type="PROSITE" id="PS00086">
    <property type="entry name" value="CYTOCHROME_P450"/>
    <property type="match status" value="1"/>
</dbReference>
<dbReference type="InterPro" id="IPR017972">
    <property type="entry name" value="Cyt_P450_CS"/>
</dbReference>
<dbReference type="GO" id="GO:0016705">
    <property type="term" value="F:oxidoreductase activity, acting on paired donors, with incorporation or reduction of molecular oxygen"/>
    <property type="evidence" value="ECO:0007669"/>
    <property type="project" value="InterPro"/>
</dbReference>
<keyword evidence="3 4" id="KW-0408">Iron</keyword>
<dbReference type="PRINTS" id="PR00385">
    <property type="entry name" value="P450"/>
</dbReference>
<keyword evidence="7" id="KW-1185">Reference proteome</keyword>
<protein>
    <submittedName>
        <fullName evidence="6">Cytochrome P450</fullName>
    </submittedName>
</protein>
<dbReference type="InterPro" id="IPR002401">
    <property type="entry name" value="Cyt_P450_E_grp-I"/>
</dbReference>
<dbReference type="OrthoDB" id="9801155at2"/>
<dbReference type="RefSeq" id="WP_134763431.1">
    <property type="nucleotide sequence ID" value="NZ_SOZD01000006.1"/>
</dbReference>
<dbReference type="Pfam" id="PF00067">
    <property type="entry name" value="p450"/>
    <property type="match status" value="1"/>
</dbReference>
<accession>A0A4Y8RED5</accession>
<dbReference type="PRINTS" id="PR00463">
    <property type="entry name" value="EP450I"/>
</dbReference>
<keyword evidence="3 4" id="KW-0479">Metal-binding</keyword>
<comment type="caution">
    <text evidence="6">The sequence shown here is derived from an EMBL/GenBank/DDBJ whole genome shotgun (WGS) entry which is preliminary data.</text>
</comment>
<dbReference type="EMBL" id="SOZD01000006">
    <property type="protein sequence ID" value="TFF19750.1"/>
    <property type="molecule type" value="Genomic_DNA"/>
</dbReference>
<dbReference type="InterPro" id="IPR036396">
    <property type="entry name" value="Cyt_P450_sf"/>
</dbReference>
<evidence type="ECO:0000256" key="3">
    <source>
        <dbReference type="PIRSR" id="PIRSR602401-1"/>
    </source>
</evidence>
<evidence type="ECO:0000313" key="6">
    <source>
        <dbReference type="EMBL" id="TFF19750.1"/>
    </source>
</evidence>
<feature type="region of interest" description="Disordered" evidence="5">
    <location>
        <begin position="1"/>
        <end position="20"/>
    </location>
</feature>
<sequence length="405" mass="44951">MNMQQIPEAAVPPRVDPHTLMDDPHTKLRRLREDHAIVSFADNHVLALRAEDVFAAPTDPRTKQIDGIDYVRLNKIPAGYVARLFEDIFLFGNDETHRAKRGLFARAFSFQNIRRRQTGIRAVAEDIVAGLPRGEPFDFVEAMAARLPAEMIADFLGLPRLDSRYFASLVYDVAMAITPIYPTAMHDTIEAAARELFTYIADALTSRLKAPQDDLLSAIMVDWHEDPVIPFDSLVHQVIAVIIGGTDTTRAGFAMLVSLLLQHPEQWEAVQQDHSLIPGAVSEALRYDPPVGTITRLVTAPLEIGGFRLQKGTILKVSVLSALRDPAAYAQPDEFDIHRTDHPRLHPIFGNGPHRCIGEVLAKLEMQEALAALVSAAPDIRLIDVPTMIGFGGIRQITRMTTKID</sequence>
<dbReference type="AlphaFoldDB" id="A0A4Y8RED5"/>